<evidence type="ECO:0000313" key="3">
    <source>
        <dbReference type="Proteomes" id="UP001174694"/>
    </source>
</evidence>
<dbReference type="AlphaFoldDB" id="A0AA38S0S2"/>
<evidence type="ECO:0000313" key="2">
    <source>
        <dbReference type="EMBL" id="KAJ9151813.1"/>
    </source>
</evidence>
<organism evidence="2 3">
    <name type="scientific">Pleurostoma richardsiae</name>
    <dbReference type="NCBI Taxonomy" id="41990"/>
    <lineage>
        <taxon>Eukaryota</taxon>
        <taxon>Fungi</taxon>
        <taxon>Dikarya</taxon>
        <taxon>Ascomycota</taxon>
        <taxon>Pezizomycotina</taxon>
        <taxon>Sordariomycetes</taxon>
        <taxon>Sordariomycetidae</taxon>
        <taxon>Calosphaeriales</taxon>
        <taxon>Pleurostomataceae</taxon>
        <taxon>Pleurostoma</taxon>
    </lineage>
</organism>
<feature type="compositionally biased region" description="Basic residues" evidence="1">
    <location>
        <begin position="342"/>
        <end position="354"/>
    </location>
</feature>
<gene>
    <name evidence="2" type="ORF">NKR23_g2738</name>
</gene>
<feature type="compositionally biased region" description="Low complexity" evidence="1">
    <location>
        <begin position="355"/>
        <end position="372"/>
    </location>
</feature>
<protein>
    <submittedName>
        <fullName evidence="2">Uncharacterized protein</fullName>
    </submittedName>
</protein>
<dbReference type="EMBL" id="JANBVO010000005">
    <property type="protein sequence ID" value="KAJ9151813.1"/>
    <property type="molecule type" value="Genomic_DNA"/>
</dbReference>
<comment type="caution">
    <text evidence="2">The sequence shown here is derived from an EMBL/GenBank/DDBJ whole genome shotgun (WGS) entry which is preliminary data.</text>
</comment>
<feature type="region of interest" description="Disordered" evidence="1">
    <location>
        <begin position="173"/>
        <end position="230"/>
    </location>
</feature>
<feature type="compositionally biased region" description="Low complexity" evidence="1">
    <location>
        <begin position="291"/>
        <end position="313"/>
    </location>
</feature>
<evidence type="ECO:0000256" key="1">
    <source>
        <dbReference type="SAM" id="MobiDB-lite"/>
    </source>
</evidence>
<feature type="compositionally biased region" description="Polar residues" evidence="1">
    <location>
        <begin position="179"/>
        <end position="192"/>
    </location>
</feature>
<proteinExistence type="predicted"/>
<dbReference type="Proteomes" id="UP001174694">
    <property type="component" value="Unassembled WGS sequence"/>
</dbReference>
<feature type="compositionally biased region" description="Polar residues" evidence="1">
    <location>
        <begin position="253"/>
        <end position="270"/>
    </location>
</feature>
<feature type="region of interest" description="Disordered" evidence="1">
    <location>
        <begin position="1"/>
        <end position="32"/>
    </location>
</feature>
<feature type="compositionally biased region" description="Basic and acidic residues" evidence="1">
    <location>
        <begin position="332"/>
        <end position="341"/>
    </location>
</feature>
<sequence>MSGAGQGATPSRDQLAKGAAEEAANDGSQVTSGSHEVLLSPETFTHHPYSAYMRTYEKYEGNLKNYVRACVYLEYLQRRRWLSSFLYDDFIRAFTNYIRYVENLDEDNQPLSAVEWYNETVDKPQYTKGIVTRHNLEGILKTYPEQVSTAYDSQEKRTLLAEAQLTGREAISPALEESQPLQESGGEDTTQAPEKADGNVEKVSGSPRLHSSTSIHVGSDSFEEKNASDEVTEVAATQDVGTIVTQPPIVSPRLTQPSVDRTQRIPQTVLKTKMAPPPLPRKSVISSPADAARPPSLPANSPLASVVSRTSSTKSRRKIEGPERKSKTKSRRKDEDPDARSRRFQKFLERRRRGSATPASSIVSSSYGKGSE</sequence>
<keyword evidence="3" id="KW-1185">Reference proteome</keyword>
<feature type="region of interest" description="Disordered" evidence="1">
    <location>
        <begin position="243"/>
        <end position="372"/>
    </location>
</feature>
<reference evidence="2" key="1">
    <citation type="submission" date="2022-07" db="EMBL/GenBank/DDBJ databases">
        <title>Fungi with potential for degradation of polypropylene.</title>
        <authorList>
            <person name="Gostincar C."/>
        </authorList>
    </citation>
    <scope>NUCLEOTIDE SEQUENCE</scope>
    <source>
        <strain evidence="2">EXF-13308</strain>
    </source>
</reference>
<name>A0AA38S0S2_9PEZI</name>
<accession>A0AA38S0S2</accession>